<dbReference type="AlphaFoldDB" id="A0A1N6EVL5"/>
<dbReference type="GO" id="GO:0005840">
    <property type="term" value="C:ribosome"/>
    <property type="evidence" value="ECO:0007669"/>
    <property type="project" value="UniProtKB-KW"/>
</dbReference>
<dbReference type="SMART" id="SM00316">
    <property type="entry name" value="S1"/>
    <property type="match status" value="4"/>
</dbReference>
<dbReference type="GO" id="GO:0003676">
    <property type="term" value="F:nucleic acid binding"/>
    <property type="evidence" value="ECO:0007669"/>
    <property type="project" value="InterPro"/>
</dbReference>
<keyword evidence="1" id="KW-1133">Transmembrane helix</keyword>
<evidence type="ECO:0000313" key="4">
    <source>
        <dbReference type="Proteomes" id="UP000185207"/>
    </source>
</evidence>
<reference evidence="4" key="1">
    <citation type="submission" date="2016-11" db="EMBL/GenBank/DDBJ databases">
        <authorList>
            <person name="Varghese N."/>
            <person name="Submissions S."/>
        </authorList>
    </citation>
    <scope>NUCLEOTIDE SEQUENCE [LARGE SCALE GENOMIC DNA]</scope>
    <source>
        <strain evidence="4">DSM 27623</strain>
    </source>
</reference>
<keyword evidence="3" id="KW-0687">Ribonucleoprotein</keyword>
<dbReference type="RefSeq" id="WP_074233648.1">
    <property type="nucleotide sequence ID" value="NZ_FSRK01000001.1"/>
</dbReference>
<dbReference type="EMBL" id="FSRK01000001">
    <property type="protein sequence ID" value="SIN86991.1"/>
    <property type="molecule type" value="Genomic_DNA"/>
</dbReference>
<feature type="domain" description="S1 motif" evidence="2">
    <location>
        <begin position="358"/>
        <end position="426"/>
    </location>
</feature>
<feature type="domain" description="S1 motif" evidence="2">
    <location>
        <begin position="536"/>
        <end position="605"/>
    </location>
</feature>
<evidence type="ECO:0000313" key="3">
    <source>
        <dbReference type="EMBL" id="SIN86991.1"/>
    </source>
</evidence>
<dbReference type="PANTHER" id="PTHR47559">
    <property type="entry name" value="OS03G0844900 PROTEIN"/>
    <property type="match status" value="1"/>
</dbReference>
<feature type="domain" description="S1 motif" evidence="2">
    <location>
        <begin position="621"/>
        <end position="692"/>
    </location>
</feature>
<dbReference type="Pfam" id="PF00575">
    <property type="entry name" value="S1"/>
    <property type="match status" value="2"/>
</dbReference>
<accession>A0A1N6EVL5</accession>
<sequence length="850" mass="97946">MNELLKMILVFGVTPLLIAFGYIYLFGEVWSKGKIVLADIAAFFGWIGKGVRKFSVEQEYQGTINSIIQNYNQNFESPILPKCKIEWVTAENQQNILKEGEAIICLSFNKKDHNLNFYNATLNFVQTGLIATAKDYLDKQSSKAIDLLTTHIILRNNRKEVLTTFRRKLNEFDDETKKEFETLVPTNDKGLFLNILLPEFHFYGELIDTLPPSSEFNIEANGLFNWFKELATREFDERTNLKYISKNLKVGVILVAKDETWESQGAPAYTKWADYYATENYNSVYILARGSNGYERATTVTKILTHSKGFDQINKNPKIKCVSAEGQEYIVTCYSLRPNKATIEYLAWESLNEHSKNGRLVPAIVDSVQKDTVVVNAFGLKFELVNNLLSDIEIPDARKVFKIEDELYLTIIEFDNNTHNIILSNKGTISDPKHFIEAVLNADKVYLCKVEKIQVDKQGLQRGLKVSTPELNHWIYIPRYKATPSRFLDLTSKFPIGTELDVVIDNYTSHSSNFIGHLQILSNPWENNTFKKLKPNDIINVTVKQINEFSVICEIEEGLECGFPKQEISWDYAECYTSKFKVDDKIEVLIVAIDANKKRIDVSIKRLSKTPELEYFDMNSKKVVDVEITEIIPEKGLVVKYLEGRNTGFIHWSEIGYGSVGRFEKIYQKGHKIKAMVSEFDADKNGLKFSIKRQFAHQFDDWSEAIDVDSPLMGKVIGYFENSAQIELYQNGKTVQAFILRKNVSNFAFVERDDLHNYLPIDSSFHFYIYEINEDRKTISLTRARYLKDFEHPQYGEKVKVKYVKENQVKGYFYSDELEGWTNIPEKDIKFGTTIEVIPISHSTGEYEIV</sequence>
<dbReference type="InterPro" id="IPR052757">
    <property type="entry name" value="Ribosomal_protein_S1"/>
</dbReference>
<keyword evidence="3" id="KW-0689">Ribosomal protein</keyword>
<dbReference type="OrthoDB" id="1488360at2"/>
<name>A0A1N6EVL5_9FLAO</name>
<keyword evidence="4" id="KW-1185">Reference proteome</keyword>
<dbReference type="PANTHER" id="PTHR47559:SF1">
    <property type="entry name" value="OS03G0844900 PROTEIN"/>
    <property type="match status" value="1"/>
</dbReference>
<dbReference type="PROSITE" id="PS50126">
    <property type="entry name" value="S1"/>
    <property type="match status" value="3"/>
</dbReference>
<feature type="transmembrane region" description="Helical" evidence="1">
    <location>
        <begin position="7"/>
        <end position="27"/>
    </location>
</feature>
<dbReference type="InterPro" id="IPR012340">
    <property type="entry name" value="NA-bd_OB-fold"/>
</dbReference>
<dbReference type="Proteomes" id="UP000185207">
    <property type="component" value="Unassembled WGS sequence"/>
</dbReference>
<keyword evidence="1" id="KW-0812">Transmembrane</keyword>
<keyword evidence="1" id="KW-0472">Membrane</keyword>
<gene>
    <name evidence="3" type="ORF">SAMN05444409_0878</name>
</gene>
<dbReference type="Gene3D" id="2.40.50.140">
    <property type="entry name" value="Nucleic acid-binding proteins"/>
    <property type="match status" value="2"/>
</dbReference>
<dbReference type="SUPFAM" id="SSF50249">
    <property type="entry name" value="Nucleic acid-binding proteins"/>
    <property type="match status" value="4"/>
</dbReference>
<organism evidence="3 4">
    <name type="scientific">Epilithonimonas zeae</name>
    <dbReference type="NCBI Taxonomy" id="1416779"/>
    <lineage>
        <taxon>Bacteria</taxon>
        <taxon>Pseudomonadati</taxon>
        <taxon>Bacteroidota</taxon>
        <taxon>Flavobacteriia</taxon>
        <taxon>Flavobacteriales</taxon>
        <taxon>Weeksellaceae</taxon>
        <taxon>Chryseobacterium group</taxon>
        <taxon>Epilithonimonas</taxon>
    </lineage>
</organism>
<evidence type="ECO:0000256" key="1">
    <source>
        <dbReference type="SAM" id="Phobius"/>
    </source>
</evidence>
<dbReference type="InterPro" id="IPR003029">
    <property type="entry name" value="S1_domain"/>
</dbReference>
<proteinExistence type="predicted"/>
<protein>
    <submittedName>
        <fullName evidence="3">Ribosomal protein S1</fullName>
    </submittedName>
</protein>
<evidence type="ECO:0000259" key="2">
    <source>
        <dbReference type="PROSITE" id="PS50126"/>
    </source>
</evidence>
<dbReference type="STRING" id="1416779.SAMN05444409_0878"/>